<proteinExistence type="predicted"/>
<protein>
    <submittedName>
        <fullName evidence="1">Uncharacterized protein</fullName>
    </submittedName>
</protein>
<accession>A0A6B3BZH1</accession>
<dbReference type="AlphaFoldDB" id="A0A6B3BZH1"/>
<dbReference type="RefSeq" id="WP_164318829.1">
    <property type="nucleotide sequence ID" value="NZ_JAAGLU010000026.1"/>
</dbReference>
<organism evidence="1">
    <name type="scientific">Streptomyces sp. SID12501</name>
    <dbReference type="NCBI Taxonomy" id="2706042"/>
    <lineage>
        <taxon>Bacteria</taxon>
        <taxon>Bacillati</taxon>
        <taxon>Actinomycetota</taxon>
        <taxon>Actinomycetes</taxon>
        <taxon>Kitasatosporales</taxon>
        <taxon>Streptomycetaceae</taxon>
        <taxon>Streptomyces</taxon>
    </lineage>
</organism>
<reference evidence="1" key="1">
    <citation type="submission" date="2020-01" db="EMBL/GenBank/DDBJ databases">
        <title>Insect and environment-associated Actinomycetes.</title>
        <authorList>
            <person name="Currrie C."/>
            <person name="Chevrette M."/>
            <person name="Carlson C."/>
            <person name="Stubbendieck R."/>
            <person name="Wendt-Pienkowski E."/>
        </authorList>
    </citation>
    <scope>NUCLEOTIDE SEQUENCE</scope>
    <source>
        <strain evidence="1">SID12501</strain>
    </source>
</reference>
<gene>
    <name evidence="1" type="ORF">G3I71_28530</name>
</gene>
<name>A0A6B3BZH1_9ACTN</name>
<dbReference type="EMBL" id="JAAGLU010000026">
    <property type="protein sequence ID" value="NEC89674.1"/>
    <property type="molecule type" value="Genomic_DNA"/>
</dbReference>
<sequence>MNPDTHLALHRLRAADLHAEADAQRLALAARRPPQGLRTRVGWTLVEVGLRLASVPPRPRIA</sequence>
<comment type="caution">
    <text evidence="1">The sequence shown here is derived from an EMBL/GenBank/DDBJ whole genome shotgun (WGS) entry which is preliminary data.</text>
</comment>
<evidence type="ECO:0000313" key="1">
    <source>
        <dbReference type="EMBL" id="NEC89674.1"/>
    </source>
</evidence>